<feature type="transmembrane region" description="Helical" evidence="7">
    <location>
        <begin position="170"/>
        <end position="189"/>
    </location>
</feature>
<evidence type="ECO:0000256" key="1">
    <source>
        <dbReference type="ARBA" id="ARBA00004141"/>
    </source>
</evidence>
<feature type="transmembrane region" description="Helical" evidence="7">
    <location>
        <begin position="6"/>
        <end position="31"/>
    </location>
</feature>
<keyword evidence="3 7" id="KW-1133">Transmembrane helix</keyword>
<feature type="transmembrane region" description="Helical" evidence="7">
    <location>
        <begin position="43"/>
        <end position="66"/>
    </location>
</feature>
<evidence type="ECO:0000313" key="9">
    <source>
        <dbReference type="EMBL" id="CAK7266332.1"/>
    </source>
</evidence>
<evidence type="ECO:0000256" key="2">
    <source>
        <dbReference type="ARBA" id="ARBA00022692"/>
    </source>
</evidence>
<sequence length="433" mass="47439">MAPQDYASALLGSSVLMLVLTTLAIVMRLTVRLGILGGLGWDDALVSISWVFSMVLFVTNIVSIPYGVGMHLNAVPMNERPTANLLILIASLSYSLGIPTVKAAFSILYLRILRGRPLALINKCLIGLFAAQAVTEFSVKLFQCHPIQKDWYPTLHGHCYKLLPLRWFSFSFNLFSELVLFLQPIPTIWHLQVPVAKRVGIIAMLSLGLLVCVISVVRVIYVITIDSDTTYDFSVPMIWSQVEVSALILCSCIPYTRQVIQRIPWLSRRFGLPPVGNSSGTPRNRHGSTKSAGRTLSIALQSRLQKSSGIVSVPLPSQVDSTDDILHHRSHANPMAGPGDQSLVAKAPAAGAIMVTHNIKYEYDYGGWKGGKRPNQQGPGARTIVYTGQSLDEEDDGESAVHPSDASTEYTLKDSKAEDTQEVQVYPRPEAGK</sequence>
<comment type="similarity">
    <text evidence="5">Belongs to the SAT4 family.</text>
</comment>
<reference evidence="9 10" key="1">
    <citation type="submission" date="2024-01" db="EMBL/GenBank/DDBJ databases">
        <authorList>
            <person name="Allen C."/>
            <person name="Tagirdzhanova G."/>
        </authorList>
    </citation>
    <scope>NUCLEOTIDE SEQUENCE [LARGE SCALE GENOMIC DNA]</scope>
    <source>
        <strain evidence="9 10">CBS 573.63</strain>
    </source>
</reference>
<dbReference type="InterPro" id="IPR052337">
    <property type="entry name" value="SAT4-like"/>
</dbReference>
<dbReference type="InterPro" id="IPR049326">
    <property type="entry name" value="Rhodopsin_dom_fungi"/>
</dbReference>
<feature type="transmembrane region" description="Helical" evidence="7">
    <location>
        <begin position="86"/>
        <end position="110"/>
    </location>
</feature>
<evidence type="ECO:0000256" key="5">
    <source>
        <dbReference type="ARBA" id="ARBA00038359"/>
    </source>
</evidence>
<dbReference type="Pfam" id="PF20684">
    <property type="entry name" value="Fung_rhodopsin"/>
    <property type="match status" value="1"/>
</dbReference>
<feature type="region of interest" description="Disordered" evidence="6">
    <location>
        <begin position="391"/>
        <end position="433"/>
    </location>
</feature>
<evidence type="ECO:0000256" key="6">
    <source>
        <dbReference type="SAM" id="MobiDB-lite"/>
    </source>
</evidence>
<dbReference type="Proteomes" id="UP001642501">
    <property type="component" value="Unassembled WGS sequence"/>
</dbReference>
<evidence type="ECO:0000256" key="4">
    <source>
        <dbReference type="ARBA" id="ARBA00023136"/>
    </source>
</evidence>
<comment type="caution">
    <text evidence="9">The sequence shown here is derived from an EMBL/GenBank/DDBJ whole genome shotgun (WGS) entry which is preliminary data.</text>
</comment>
<evidence type="ECO:0000256" key="3">
    <source>
        <dbReference type="ARBA" id="ARBA00022989"/>
    </source>
</evidence>
<name>A0ABP0DDU4_9PEZI</name>
<keyword evidence="10" id="KW-1185">Reference proteome</keyword>
<proteinExistence type="inferred from homology"/>
<keyword evidence="2 7" id="KW-0812">Transmembrane</keyword>
<evidence type="ECO:0000313" key="10">
    <source>
        <dbReference type="Proteomes" id="UP001642501"/>
    </source>
</evidence>
<keyword evidence="4 7" id="KW-0472">Membrane</keyword>
<dbReference type="PANTHER" id="PTHR33048">
    <property type="entry name" value="PTH11-LIKE INTEGRAL MEMBRANE PROTEIN (AFU_ORTHOLOGUE AFUA_5G11245)"/>
    <property type="match status" value="1"/>
</dbReference>
<feature type="domain" description="Rhodopsin" evidence="8">
    <location>
        <begin position="27"/>
        <end position="262"/>
    </location>
</feature>
<gene>
    <name evidence="9" type="ORF">SEPCBS57363_002038</name>
</gene>
<organism evidence="9 10">
    <name type="scientific">Sporothrix epigloea</name>
    <dbReference type="NCBI Taxonomy" id="1892477"/>
    <lineage>
        <taxon>Eukaryota</taxon>
        <taxon>Fungi</taxon>
        <taxon>Dikarya</taxon>
        <taxon>Ascomycota</taxon>
        <taxon>Pezizomycotina</taxon>
        <taxon>Sordariomycetes</taxon>
        <taxon>Sordariomycetidae</taxon>
        <taxon>Ophiostomatales</taxon>
        <taxon>Ophiostomataceae</taxon>
        <taxon>Sporothrix</taxon>
    </lineage>
</organism>
<accession>A0ABP0DDU4</accession>
<dbReference type="PANTHER" id="PTHR33048:SF146">
    <property type="entry name" value="INTEGRAL MEMBRANE PROTEIN"/>
    <property type="match status" value="1"/>
</dbReference>
<protein>
    <recommendedName>
        <fullName evidence="8">Rhodopsin domain-containing protein</fullName>
    </recommendedName>
</protein>
<feature type="transmembrane region" description="Helical" evidence="7">
    <location>
        <begin position="201"/>
        <end position="225"/>
    </location>
</feature>
<evidence type="ECO:0000256" key="7">
    <source>
        <dbReference type="SAM" id="Phobius"/>
    </source>
</evidence>
<comment type="subcellular location">
    <subcellularLocation>
        <location evidence="1">Membrane</location>
        <topology evidence="1">Multi-pass membrane protein</topology>
    </subcellularLocation>
</comment>
<evidence type="ECO:0000259" key="8">
    <source>
        <dbReference type="Pfam" id="PF20684"/>
    </source>
</evidence>
<dbReference type="EMBL" id="CAWUOM010000024">
    <property type="protein sequence ID" value="CAK7266332.1"/>
    <property type="molecule type" value="Genomic_DNA"/>
</dbReference>